<dbReference type="Gene3D" id="2.160.10.10">
    <property type="entry name" value="Hexapeptide repeat proteins"/>
    <property type="match status" value="1"/>
</dbReference>
<keyword evidence="2" id="KW-0677">Repeat</keyword>
<dbReference type="InterPro" id="IPR011004">
    <property type="entry name" value="Trimer_LpxA-like_sf"/>
</dbReference>
<sequence length="198" mass="20819">MSLVLGLPPEIQEFSGVDRLGEKCRIAPDVTVLRHGIREGDLLCLGSLATIFDQTRFVLGDISINLNALIQVGNKSIVNVGCYLSGEGGLVIGDEVLIGPHVKIFSAGHAIHGGDPSIYKNELTYAEVKVEDGAWIGGGAIILPGVTIGKGSVVAAGSVVTKDVQAFSIVGGNPAIRIKMRKGYEDAGIVKRFINWLG</sequence>
<dbReference type="Pfam" id="PF00132">
    <property type="entry name" value="Hexapep"/>
    <property type="match status" value="1"/>
</dbReference>
<dbReference type="Proteomes" id="UP000637423">
    <property type="component" value="Unassembled WGS sequence"/>
</dbReference>
<evidence type="ECO:0000313" key="5">
    <source>
        <dbReference type="Proteomes" id="UP000637423"/>
    </source>
</evidence>
<protein>
    <submittedName>
        <fullName evidence="4">Uncharacterized protein</fullName>
    </submittedName>
</protein>
<reference evidence="4" key="2">
    <citation type="submission" date="2020-09" db="EMBL/GenBank/DDBJ databases">
        <authorList>
            <person name="Sun Q."/>
            <person name="Zhou Y."/>
        </authorList>
    </citation>
    <scope>NUCLEOTIDE SEQUENCE</scope>
    <source>
        <strain evidence="4">CGMCC 1.10998</strain>
    </source>
</reference>
<keyword evidence="3" id="KW-0012">Acyltransferase</keyword>
<dbReference type="PROSITE" id="PS00101">
    <property type="entry name" value="HEXAPEP_TRANSFERASES"/>
    <property type="match status" value="1"/>
</dbReference>
<proteinExistence type="predicted"/>
<dbReference type="PANTHER" id="PTHR23416">
    <property type="entry name" value="SIALIC ACID SYNTHASE-RELATED"/>
    <property type="match status" value="1"/>
</dbReference>
<evidence type="ECO:0000256" key="3">
    <source>
        <dbReference type="ARBA" id="ARBA00023315"/>
    </source>
</evidence>
<evidence type="ECO:0000256" key="2">
    <source>
        <dbReference type="ARBA" id="ARBA00022737"/>
    </source>
</evidence>
<dbReference type="InterPro" id="IPR018357">
    <property type="entry name" value="Hexapep_transf_CS"/>
</dbReference>
<reference evidence="4" key="1">
    <citation type="journal article" date="2014" name="Int. J. Syst. Evol. Microbiol.">
        <title>Complete genome sequence of Corynebacterium casei LMG S-19264T (=DSM 44701T), isolated from a smear-ripened cheese.</title>
        <authorList>
            <consortium name="US DOE Joint Genome Institute (JGI-PGF)"/>
            <person name="Walter F."/>
            <person name="Albersmeier A."/>
            <person name="Kalinowski J."/>
            <person name="Ruckert C."/>
        </authorList>
    </citation>
    <scope>NUCLEOTIDE SEQUENCE</scope>
    <source>
        <strain evidence="4">CGMCC 1.10998</strain>
    </source>
</reference>
<evidence type="ECO:0000256" key="1">
    <source>
        <dbReference type="ARBA" id="ARBA00022679"/>
    </source>
</evidence>
<gene>
    <name evidence="4" type="ORF">GCM10011396_38530</name>
</gene>
<dbReference type="CDD" id="cd04647">
    <property type="entry name" value="LbH_MAT_like"/>
    <property type="match status" value="1"/>
</dbReference>
<dbReference type="RefSeq" id="WP_188567750.1">
    <property type="nucleotide sequence ID" value="NZ_BMED01000004.1"/>
</dbReference>
<dbReference type="GO" id="GO:0016746">
    <property type="term" value="F:acyltransferase activity"/>
    <property type="evidence" value="ECO:0007669"/>
    <property type="project" value="UniProtKB-KW"/>
</dbReference>
<dbReference type="EMBL" id="BMED01000004">
    <property type="protein sequence ID" value="GGC87558.1"/>
    <property type="molecule type" value="Genomic_DNA"/>
</dbReference>
<keyword evidence="5" id="KW-1185">Reference proteome</keyword>
<dbReference type="AlphaFoldDB" id="A0A916XNK7"/>
<dbReference type="PANTHER" id="PTHR23416:SF78">
    <property type="entry name" value="LIPOPOLYSACCHARIDE BIOSYNTHESIS O-ACETYL TRANSFERASE WBBJ-RELATED"/>
    <property type="match status" value="1"/>
</dbReference>
<dbReference type="SUPFAM" id="SSF51161">
    <property type="entry name" value="Trimeric LpxA-like enzymes"/>
    <property type="match status" value="1"/>
</dbReference>
<organism evidence="4 5">
    <name type="scientific">Undibacterium terreum</name>
    <dbReference type="NCBI Taxonomy" id="1224302"/>
    <lineage>
        <taxon>Bacteria</taxon>
        <taxon>Pseudomonadati</taxon>
        <taxon>Pseudomonadota</taxon>
        <taxon>Betaproteobacteria</taxon>
        <taxon>Burkholderiales</taxon>
        <taxon>Oxalobacteraceae</taxon>
        <taxon>Undibacterium</taxon>
    </lineage>
</organism>
<name>A0A916XNK7_9BURK</name>
<keyword evidence="1" id="KW-0808">Transferase</keyword>
<evidence type="ECO:0000313" key="4">
    <source>
        <dbReference type="EMBL" id="GGC87558.1"/>
    </source>
</evidence>
<accession>A0A916XNK7</accession>
<dbReference type="InterPro" id="IPR051159">
    <property type="entry name" value="Hexapeptide_acetyltransf"/>
</dbReference>
<comment type="caution">
    <text evidence="4">The sequence shown here is derived from an EMBL/GenBank/DDBJ whole genome shotgun (WGS) entry which is preliminary data.</text>
</comment>
<dbReference type="InterPro" id="IPR001451">
    <property type="entry name" value="Hexapep"/>
</dbReference>